<name>A0A8S1N2R8_9CILI</name>
<protein>
    <submittedName>
        <fullName evidence="2">Uncharacterized protein</fullName>
    </submittedName>
</protein>
<keyword evidence="3" id="KW-1185">Reference proteome</keyword>
<evidence type="ECO:0000256" key="1">
    <source>
        <dbReference type="SAM" id="MobiDB-lite"/>
    </source>
</evidence>
<feature type="compositionally biased region" description="Polar residues" evidence="1">
    <location>
        <begin position="406"/>
        <end position="415"/>
    </location>
</feature>
<comment type="caution">
    <text evidence="2">The sequence shown here is derived from an EMBL/GenBank/DDBJ whole genome shotgun (WGS) entry which is preliminary data.</text>
</comment>
<reference evidence="2" key="1">
    <citation type="submission" date="2021-01" db="EMBL/GenBank/DDBJ databases">
        <authorList>
            <consortium name="Genoscope - CEA"/>
            <person name="William W."/>
        </authorList>
    </citation>
    <scope>NUCLEOTIDE SEQUENCE</scope>
</reference>
<accession>A0A8S1N2R8</accession>
<organism evidence="2 3">
    <name type="scientific">Paramecium sonneborni</name>
    <dbReference type="NCBI Taxonomy" id="65129"/>
    <lineage>
        <taxon>Eukaryota</taxon>
        <taxon>Sar</taxon>
        <taxon>Alveolata</taxon>
        <taxon>Ciliophora</taxon>
        <taxon>Intramacronucleata</taxon>
        <taxon>Oligohymenophorea</taxon>
        <taxon>Peniculida</taxon>
        <taxon>Parameciidae</taxon>
        <taxon>Paramecium</taxon>
    </lineage>
</organism>
<gene>
    <name evidence="2" type="ORF">PSON_ATCC_30995.1.T0510258</name>
</gene>
<proteinExistence type="predicted"/>
<feature type="region of interest" description="Disordered" evidence="1">
    <location>
        <begin position="395"/>
        <end position="415"/>
    </location>
</feature>
<evidence type="ECO:0000313" key="3">
    <source>
        <dbReference type="Proteomes" id="UP000692954"/>
    </source>
</evidence>
<sequence length="415" mass="48813">MDLKYLQLKHLQRNILNFQILLFNFLIISFKSSSDSKMSKQNQTFIVSDHSRPFLHSYHPDDNIGKKLVISQSSELGGAIFSSVDVEQRKPKQVLQKEYDAKSIRYANEDYSYLANLLLSRFSQLDAAIPIATQFPLFKMLRGVTKKFMFNELEIIFFLHTIEEQKWRYDDQLISEFQVHFKQDFLSNQENQNVEGFKKLLLFLICCGYTIKCFFNDSNDQEIILINDHIQQYCQKDFKKTLLDQWRQKHMNCSLKIVPRIINKLYNKLMRIPKDGKQELQQDYNALVDQIIQISPAYNSQEAKQVKQEVKPIQIQQPPQQPAPINYSQQTQQSFQQQAFMNNSGLYMQFSQSQIPQQPVQPSYYQNFPLNNQDFCDSNINENLFGNSTKIKEEMMMPPMPPPPLLSQSSNYKQQ</sequence>
<dbReference type="AlphaFoldDB" id="A0A8S1N2R8"/>
<dbReference type="OrthoDB" id="313387at2759"/>
<evidence type="ECO:0000313" key="2">
    <source>
        <dbReference type="EMBL" id="CAD8087557.1"/>
    </source>
</evidence>
<dbReference type="Proteomes" id="UP000692954">
    <property type="component" value="Unassembled WGS sequence"/>
</dbReference>
<dbReference type="EMBL" id="CAJJDN010000051">
    <property type="protein sequence ID" value="CAD8087557.1"/>
    <property type="molecule type" value="Genomic_DNA"/>
</dbReference>